<name>A0A3G1A8N0_9CREN</name>
<dbReference type="GeneID" id="25406226"/>
<dbReference type="EC" id="2.5.1.47" evidence="2"/>
<dbReference type="KEGG" id="tcb:TCARB_0795"/>
<dbReference type="Gene3D" id="3.40.50.1100">
    <property type="match status" value="2"/>
</dbReference>
<dbReference type="RefSeq" id="WP_052886755.1">
    <property type="nucleotide sequence ID" value="NZ_CP007493.1"/>
</dbReference>
<dbReference type="Pfam" id="PF00291">
    <property type="entry name" value="PALP"/>
    <property type="match status" value="1"/>
</dbReference>
<evidence type="ECO:0000259" key="1">
    <source>
        <dbReference type="Pfam" id="PF00291"/>
    </source>
</evidence>
<dbReference type="CDD" id="cd01561">
    <property type="entry name" value="CBS_like"/>
    <property type="match status" value="1"/>
</dbReference>
<dbReference type="InterPro" id="IPR001926">
    <property type="entry name" value="TrpB-like_PALP"/>
</dbReference>
<evidence type="ECO:0000313" key="2">
    <source>
        <dbReference type="EMBL" id="AJB41847.1"/>
    </source>
</evidence>
<feature type="domain" description="Tryptophan synthase beta chain-like PALP" evidence="1">
    <location>
        <begin position="9"/>
        <end position="277"/>
    </location>
</feature>
<dbReference type="GO" id="GO:0004124">
    <property type="term" value="F:cysteine synthase activity"/>
    <property type="evidence" value="ECO:0007669"/>
    <property type="project" value="UniProtKB-EC"/>
</dbReference>
<dbReference type="STRING" id="697581.TCARB_0795"/>
<accession>A0A3G1A8N0</accession>
<protein>
    <submittedName>
        <fullName evidence="2">Cysteine synthase</fullName>
        <ecNumber evidence="2">2.5.1.47</ecNumber>
    </submittedName>
</protein>
<dbReference type="SUPFAM" id="SSF53686">
    <property type="entry name" value="Tryptophan synthase beta subunit-like PLP-dependent enzymes"/>
    <property type="match status" value="1"/>
</dbReference>
<organism evidence="2 3">
    <name type="scientific">Thermofilum adornatum 1505</name>
    <dbReference type="NCBI Taxonomy" id="697581"/>
    <lineage>
        <taxon>Archaea</taxon>
        <taxon>Thermoproteota</taxon>
        <taxon>Thermoprotei</taxon>
        <taxon>Thermofilales</taxon>
        <taxon>Thermofilaceae</taxon>
        <taxon>Thermofilum</taxon>
    </lineage>
</organism>
<dbReference type="EMBL" id="CP007493">
    <property type="protein sequence ID" value="AJB41847.1"/>
    <property type="molecule type" value="Genomic_DNA"/>
</dbReference>
<dbReference type="InterPro" id="IPR036052">
    <property type="entry name" value="TrpB-like_PALP_sf"/>
</dbReference>
<proteinExistence type="predicted"/>
<evidence type="ECO:0000313" key="3">
    <source>
        <dbReference type="Proteomes" id="UP000266720"/>
    </source>
</evidence>
<dbReference type="Proteomes" id="UP000266720">
    <property type="component" value="Chromosome"/>
</dbReference>
<dbReference type="PANTHER" id="PTHR10314">
    <property type="entry name" value="CYSTATHIONINE BETA-SYNTHASE"/>
    <property type="match status" value="1"/>
</dbReference>
<sequence>MLLEKLEAVSRLIGNTPVVGLDVGPGKVYVKLEYMNPTGSHKDRIAYYMLREAVSRDLLKDNGKVVEASSGNTAISVSWVCNLLGLKPVIFTEDTVSRGKLALLRGLGAEIHLVPRRPFGDPGHYVNVARRFAEENGLVFLNQYDNEANWHAHYETTGPEIRRQVESFDAFIMGVGTGGTIVGVGKYLRENLPGVRIIGVAPSGSPLLGGSLGDNIEGLASTLVPGIFSRYGSVVDELVGVSLEEAISGVRELMSRGILAGPSSGANFYVATRYAMRGLRVVTLAADSILRYPEVIEKL</sequence>
<dbReference type="AlphaFoldDB" id="A0A3G1A8N0"/>
<reference evidence="3" key="1">
    <citation type="book" date="2010" name="EXTREMOPHILES" publisher="0:0-0">
        <title>Complete genome sequences of ten hyperthermophilic archaea reveal their metabolic capabilities and possible ecological roles.</title>
        <editorList>
            <person name="?"/>
        </editorList>
        <authorList>
            <person name="Ravin N.V."/>
            <person name="Mardanov A.V."/>
            <person name="Bonch-Osmolovskaya E.A."/>
            <person name="Skryabin K.G."/>
        </authorList>
    </citation>
    <scope>NUCLEOTIDE SEQUENCE [LARGE SCALE GENOMIC DNA]</scope>
    <source>
        <strain evidence="3">1505</strain>
    </source>
</reference>
<dbReference type="InterPro" id="IPR050214">
    <property type="entry name" value="Cys_Synth/Cystath_Beta-Synth"/>
</dbReference>
<gene>
    <name evidence="2" type="ORF">TCARB_0795</name>
</gene>
<keyword evidence="2" id="KW-0808">Transferase</keyword>